<proteinExistence type="predicted"/>
<dbReference type="InterPro" id="IPR029063">
    <property type="entry name" value="SAM-dependent_MTases_sf"/>
</dbReference>
<reference evidence="1" key="1">
    <citation type="submission" date="2020-02" db="EMBL/GenBank/DDBJ databases">
        <authorList>
            <person name="Meier V. D."/>
        </authorList>
    </citation>
    <scope>NUCLEOTIDE SEQUENCE</scope>
    <source>
        <strain evidence="1">AVDCRST_MAG89</strain>
    </source>
</reference>
<evidence type="ECO:0008006" key="2">
    <source>
        <dbReference type="Google" id="ProtNLM"/>
    </source>
</evidence>
<sequence>MSAGAPPRLPGVDAELRARISALSEEGWEIWRRFDTEVRQNEWHPFVPADYEVVLDALITLRAPGLRFLEWGSATGVITIIADLLGFEAYGLELDADLVGVARGLAERYGSSAKFVAGSFIPSGYKYRPKGGDGRIGTIGDGASGYPALGHPLEDFDLVFGYPWHGEEPLMHDLMRAYGGRGARLLLHGGGTAGVRVFRDGKQVV</sequence>
<gene>
    <name evidence="1" type="ORF">AVDCRST_MAG89-5070</name>
</gene>
<accession>A0A6J4N9Q1</accession>
<dbReference type="SUPFAM" id="SSF53335">
    <property type="entry name" value="S-adenosyl-L-methionine-dependent methyltransferases"/>
    <property type="match status" value="1"/>
</dbReference>
<protein>
    <recommendedName>
        <fullName evidence="2">Methyltransferase domain-containing protein</fullName>
    </recommendedName>
</protein>
<organism evidence="1">
    <name type="scientific">uncultured Gemmatimonadota bacterium</name>
    <dbReference type="NCBI Taxonomy" id="203437"/>
    <lineage>
        <taxon>Bacteria</taxon>
        <taxon>Pseudomonadati</taxon>
        <taxon>Gemmatimonadota</taxon>
        <taxon>environmental samples</taxon>
    </lineage>
</organism>
<name>A0A6J4N9Q1_9BACT</name>
<dbReference type="Gene3D" id="3.40.50.150">
    <property type="entry name" value="Vaccinia Virus protein VP39"/>
    <property type="match status" value="1"/>
</dbReference>
<dbReference type="AlphaFoldDB" id="A0A6J4N9Q1"/>
<evidence type="ECO:0000313" key="1">
    <source>
        <dbReference type="EMBL" id="CAA9376859.1"/>
    </source>
</evidence>
<dbReference type="EMBL" id="CADCTV010001069">
    <property type="protein sequence ID" value="CAA9376859.1"/>
    <property type="molecule type" value="Genomic_DNA"/>
</dbReference>